<dbReference type="SUPFAM" id="SSF47413">
    <property type="entry name" value="lambda repressor-like DNA-binding domains"/>
    <property type="match status" value="1"/>
</dbReference>
<evidence type="ECO:0000313" key="3">
    <source>
        <dbReference type="Proteomes" id="UP000256919"/>
    </source>
</evidence>
<name>A0A3D9LKT0_9FLAO</name>
<dbReference type="CDD" id="cd00093">
    <property type="entry name" value="HTH_XRE"/>
    <property type="match status" value="1"/>
</dbReference>
<protein>
    <submittedName>
        <fullName evidence="2">Helix-turn-helix protein</fullName>
    </submittedName>
</protein>
<dbReference type="AlphaFoldDB" id="A0A3D9LKT0"/>
<dbReference type="Proteomes" id="UP000256919">
    <property type="component" value="Unassembled WGS sequence"/>
</dbReference>
<sequence>MELNLSNRGTGIPCRDKRAHARDVSLSTYHLICKNYQFSIERLKAMASNIFKYEESQIYVIDYKYNKFIFCHPNGLQHLLIKCQNCSMSKLKSEDIEFNKRVALRVKELRLNVNKSQSKFAEAHFVDRQIISRWENTKDSRGISIHTIKRFCKMINISLKDFFDSELFSDC</sequence>
<organism evidence="2 3">
    <name type="scientific">Winogradskyella pacifica</name>
    <dbReference type="NCBI Taxonomy" id="664642"/>
    <lineage>
        <taxon>Bacteria</taxon>
        <taxon>Pseudomonadati</taxon>
        <taxon>Bacteroidota</taxon>
        <taxon>Flavobacteriia</taxon>
        <taxon>Flavobacteriales</taxon>
        <taxon>Flavobacteriaceae</taxon>
        <taxon>Winogradskyella</taxon>
    </lineage>
</organism>
<dbReference type="InterPro" id="IPR010982">
    <property type="entry name" value="Lambda_DNA-bd_dom_sf"/>
</dbReference>
<dbReference type="Gene3D" id="1.10.260.40">
    <property type="entry name" value="lambda repressor-like DNA-binding domains"/>
    <property type="match status" value="1"/>
</dbReference>
<proteinExistence type="predicted"/>
<dbReference type="SMART" id="SM00530">
    <property type="entry name" value="HTH_XRE"/>
    <property type="match status" value="1"/>
</dbReference>
<dbReference type="InterPro" id="IPR001387">
    <property type="entry name" value="Cro/C1-type_HTH"/>
</dbReference>
<gene>
    <name evidence="2" type="ORF">DFQ09_111132</name>
</gene>
<dbReference type="EMBL" id="QREI01000011">
    <property type="protein sequence ID" value="REE07802.1"/>
    <property type="molecule type" value="Genomic_DNA"/>
</dbReference>
<evidence type="ECO:0000313" key="2">
    <source>
        <dbReference type="EMBL" id="REE07802.1"/>
    </source>
</evidence>
<evidence type="ECO:0000259" key="1">
    <source>
        <dbReference type="PROSITE" id="PS50943"/>
    </source>
</evidence>
<dbReference type="Pfam" id="PF01381">
    <property type="entry name" value="HTH_3"/>
    <property type="match status" value="1"/>
</dbReference>
<feature type="domain" description="HTH cro/C1-type" evidence="1">
    <location>
        <begin position="106"/>
        <end position="162"/>
    </location>
</feature>
<comment type="caution">
    <text evidence="2">The sequence shown here is derived from an EMBL/GenBank/DDBJ whole genome shotgun (WGS) entry which is preliminary data.</text>
</comment>
<keyword evidence="3" id="KW-1185">Reference proteome</keyword>
<dbReference type="PROSITE" id="PS50943">
    <property type="entry name" value="HTH_CROC1"/>
    <property type="match status" value="1"/>
</dbReference>
<dbReference type="GO" id="GO:0003677">
    <property type="term" value="F:DNA binding"/>
    <property type="evidence" value="ECO:0007669"/>
    <property type="project" value="InterPro"/>
</dbReference>
<reference evidence="2 3" key="1">
    <citation type="submission" date="2018-07" db="EMBL/GenBank/DDBJ databases">
        <title>Genomic Encyclopedia of Type Strains, Phase III (KMG-III): the genomes of soil and plant-associated and newly described type strains.</title>
        <authorList>
            <person name="Whitman W."/>
        </authorList>
    </citation>
    <scope>NUCLEOTIDE SEQUENCE [LARGE SCALE GENOMIC DNA]</scope>
    <source>
        <strain evidence="2 3">CECT 7948</strain>
    </source>
</reference>
<accession>A0A3D9LKT0</accession>